<sequence length="71" mass="8525">MKFSKLAFKNYFLGFQPIFFEGWRKFSFYRLAWSSTLQASTTSLLTDCFIIKDRFLLHSKTAILSRKFSFY</sequence>
<proteinExistence type="predicted"/>
<dbReference type="Proteomes" id="UP000228596">
    <property type="component" value="Unassembled WGS sequence"/>
</dbReference>
<gene>
    <name evidence="1" type="ORF">COT77_01130</name>
</gene>
<protein>
    <submittedName>
        <fullName evidence="1">Uncharacterized protein</fullName>
    </submittedName>
</protein>
<evidence type="ECO:0000313" key="1">
    <source>
        <dbReference type="EMBL" id="PIT97475.1"/>
    </source>
</evidence>
<dbReference type="AlphaFoldDB" id="A0A2M6WXF4"/>
<accession>A0A2M6WXF4</accession>
<organism evidence="1 2">
    <name type="scientific">Candidatus Berkelbacteria bacterium CG10_big_fil_rev_8_21_14_0_10_41_12</name>
    <dbReference type="NCBI Taxonomy" id="1974513"/>
    <lineage>
        <taxon>Bacteria</taxon>
        <taxon>Candidatus Berkelbacteria</taxon>
    </lineage>
</organism>
<reference evidence="2" key="1">
    <citation type="submission" date="2017-09" db="EMBL/GenBank/DDBJ databases">
        <title>Depth-based differentiation of microbial function through sediment-hosted aquifers and enrichment of novel symbionts in the deep terrestrial subsurface.</title>
        <authorList>
            <person name="Probst A.J."/>
            <person name="Ladd B."/>
            <person name="Jarett J.K."/>
            <person name="Geller-Mcgrath D.E."/>
            <person name="Sieber C.M.K."/>
            <person name="Emerson J.B."/>
            <person name="Anantharaman K."/>
            <person name="Thomas B.C."/>
            <person name="Malmstrom R."/>
            <person name="Stieglmeier M."/>
            <person name="Klingl A."/>
            <person name="Woyke T."/>
            <person name="Ryan C.M."/>
            <person name="Banfield J.F."/>
        </authorList>
    </citation>
    <scope>NUCLEOTIDE SEQUENCE [LARGE SCALE GENOMIC DNA]</scope>
</reference>
<comment type="caution">
    <text evidence="1">The sequence shown here is derived from an EMBL/GenBank/DDBJ whole genome shotgun (WGS) entry which is preliminary data.</text>
</comment>
<name>A0A2M6WXF4_9BACT</name>
<dbReference type="EMBL" id="PEZV01000008">
    <property type="protein sequence ID" value="PIT97475.1"/>
    <property type="molecule type" value="Genomic_DNA"/>
</dbReference>
<evidence type="ECO:0000313" key="2">
    <source>
        <dbReference type="Proteomes" id="UP000228596"/>
    </source>
</evidence>